<feature type="compositionally biased region" description="Low complexity" evidence="1">
    <location>
        <begin position="32"/>
        <end position="53"/>
    </location>
</feature>
<feature type="chain" id="PRO_5042221693" description="Hydrophobin" evidence="2">
    <location>
        <begin position="20"/>
        <end position="182"/>
    </location>
</feature>
<evidence type="ECO:0000256" key="1">
    <source>
        <dbReference type="SAM" id="MobiDB-lite"/>
    </source>
</evidence>
<evidence type="ECO:0000256" key="2">
    <source>
        <dbReference type="SAM" id="SignalP"/>
    </source>
</evidence>
<evidence type="ECO:0000313" key="4">
    <source>
        <dbReference type="Proteomes" id="UP001215712"/>
    </source>
</evidence>
<accession>A0AAD6MRC1</accession>
<dbReference type="AlphaFoldDB" id="A0AAD6MRC1"/>
<feature type="signal peptide" evidence="2">
    <location>
        <begin position="1"/>
        <end position="19"/>
    </location>
</feature>
<feature type="region of interest" description="Disordered" evidence="1">
    <location>
        <begin position="31"/>
        <end position="53"/>
    </location>
</feature>
<keyword evidence="4" id="KW-1185">Reference proteome</keyword>
<gene>
    <name evidence="3" type="ORF">N7493_010269</name>
</gene>
<evidence type="ECO:0000313" key="3">
    <source>
        <dbReference type="EMBL" id="KAJ5708935.1"/>
    </source>
</evidence>
<comment type="caution">
    <text evidence="3">The sequence shown here is derived from an EMBL/GenBank/DDBJ whole genome shotgun (WGS) entry which is preliminary data.</text>
</comment>
<dbReference type="CDD" id="cd23507">
    <property type="entry name" value="hydrophobin_I"/>
    <property type="match status" value="1"/>
</dbReference>
<name>A0AAD6MRC1_9EURO</name>
<dbReference type="EMBL" id="JAQJAN010000019">
    <property type="protein sequence ID" value="KAJ5708935.1"/>
    <property type="molecule type" value="Genomic_DNA"/>
</dbReference>
<keyword evidence="2" id="KW-0732">Signal</keyword>
<sequence length="182" mass="19178">MRLASLFTSLATLCTIVVAIPVAADPSLMQMPTPSKSTPSVASTASPSHSASPSTLTLVGAYQCPRNQYKACCQSLEQTTKELMKPVGDLVPIVGGISISSQVSFQCNAMAPLTDPNTCKGHGYTPMCCENNTEGMANAAAEQGAAMNACMPFEKAKETYYQSFGYNVGEESNVDLINDVMS</sequence>
<reference evidence="3" key="2">
    <citation type="submission" date="2023-01" db="EMBL/GenBank/DDBJ databases">
        <authorList>
            <person name="Petersen C."/>
        </authorList>
    </citation>
    <scope>NUCLEOTIDE SEQUENCE</scope>
    <source>
        <strain evidence="3">IBT 17514</strain>
    </source>
</reference>
<dbReference type="Proteomes" id="UP001215712">
    <property type="component" value="Unassembled WGS sequence"/>
</dbReference>
<evidence type="ECO:0008006" key="5">
    <source>
        <dbReference type="Google" id="ProtNLM"/>
    </source>
</evidence>
<organism evidence="3 4">
    <name type="scientific">Penicillium malachiteum</name>
    <dbReference type="NCBI Taxonomy" id="1324776"/>
    <lineage>
        <taxon>Eukaryota</taxon>
        <taxon>Fungi</taxon>
        <taxon>Dikarya</taxon>
        <taxon>Ascomycota</taxon>
        <taxon>Pezizomycotina</taxon>
        <taxon>Eurotiomycetes</taxon>
        <taxon>Eurotiomycetidae</taxon>
        <taxon>Eurotiales</taxon>
        <taxon>Aspergillaceae</taxon>
        <taxon>Penicillium</taxon>
    </lineage>
</organism>
<reference evidence="3" key="1">
    <citation type="journal article" date="2023" name="IMA Fungus">
        <title>Comparative genomic study of the Penicillium genus elucidates a diverse pangenome and 15 lateral gene transfer events.</title>
        <authorList>
            <person name="Petersen C."/>
            <person name="Sorensen T."/>
            <person name="Nielsen M.R."/>
            <person name="Sondergaard T.E."/>
            <person name="Sorensen J.L."/>
            <person name="Fitzpatrick D.A."/>
            <person name="Frisvad J.C."/>
            <person name="Nielsen K.L."/>
        </authorList>
    </citation>
    <scope>NUCLEOTIDE SEQUENCE</scope>
    <source>
        <strain evidence="3">IBT 17514</strain>
    </source>
</reference>
<protein>
    <recommendedName>
        <fullName evidence="5">Hydrophobin</fullName>
    </recommendedName>
</protein>
<proteinExistence type="predicted"/>